<evidence type="ECO:0000259" key="2">
    <source>
        <dbReference type="PROSITE" id="PS50975"/>
    </source>
</evidence>
<comment type="caution">
    <text evidence="3">The sequence shown here is derived from an EMBL/GenBank/DDBJ whole genome shotgun (WGS) entry which is preliminary data.</text>
</comment>
<dbReference type="EMBL" id="MGGR01000028">
    <property type="protein sequence ID" value="OGM32743.1"/>
    <property type="molecule type" value="Genomic_DNA"/>
</dbReference>
<gene>
    <name evidence="3" type="ORF">A3D01_01045</name>
</gene>
<dbReference type="GO" id="GO:0005524">
    <property type="term" value="F:ATP binding"/>
    <property type="evidence" value="ECO:0007669"/>
    <property type="project" value="UniProtKB-UniRule"/>
</dbReference>
<keyword evidence="1" id="KW-0067">ATP-binding</keyword>
<dbReference type="Pfam" id="PF08443">
    <property type="entry name" value="RimK"/>
    <property type="match status" value="1"/>
</dbReference>
<dbReference type="InterPro" id="IPR013651">
    <property type="entry name" value="ATP-grasp_RimK-type"/>
</dbReference>
<dbReference type="AlphaFoldDB" id="A0A1F7YZF3"/>
<dbReference type="Gene3D" id="3.30.470.20">
    <property type="entry name" value="ATP-grasp fold, B domain"/>
    <property type="match status" value="1"/>
</dbReference>
<dbReference type="PANTHER" id="PTHR21621">
    <property type="entry name" value="RIBOSOMAL PROTEIN S6 MODIFICATION PROTEIN"/>
    <property type="match status" value="1"/>
</dbReference>
<dbReference type="PANTHER" id="PTHR21621:SF0">
    <property type="entry name" value="BETA-CITRYLGLUTAMATE SYNTHASE B-RELATED"/>
    <property type="match status" value="1"/>
</dbReference>
<evidence type="ECO:0000313" key="4">
    <source>
        <dbReference type="Proteomes" id="UP000177169"/>
    </source>
</evidence>
<dbReference type="GO" id="GO:0046872">
    <property type="term" value="F:metal ion binding"/>
    <property type="evidence" value="ECO:0007669"/>
    <property type="project" value="InterPro"/>
</dbReference>
<feature type="domain" description="ATP-grasp" evidence="2">
    <location>
        <begin position="111"/>
        <end position="299"/>
    </location>
</feature>
<dbReference type="PROSITE" id="PS50975">
    <property type="entry name" value="ATP_GRASP"/>
    <property type="match status" value="1"/>
</dbReference>
<dbReference type="STRING" id="1802505.A3D01_01045"/>
<organism evidence="3 4">
    <name type="scientific">Candidatus Woesebacteria bacterium RIFCSPHIGHO2_02_FULL_39_13</name>
    <dbReference type="NCBI Taxonomy" id="1802505"/>
    <lineage>
        <taxon>Bacteria</taxon>
        <taxon>Candidatus Woeseibacteriota</taxon>
    </lineage>
</organism>
<dbReference type="SUPFAM" id="SSF56059">
    <property type="entry name" value="Glutathione synthetase ATP-binding domain-like"/>
    <property type="match status" value="1"/>
</dbReference>
<evidence type="ECO:0000313" key="3">
    <source>
        <dbReference type="EMBL" id="OGM32743.1"/>
    </source>
</evidence>
<dbReference type="Proteomes" id="UP000177169">
    <property type="component" value="Unassembled WGS sequence"/>
</dbReference>
<dbReference type="InterPro" id="IPR011761">
    <property type="entry name" value="ATP-grasp"/>
</dbReference>
<protein>
    <recommendedName>
        <fullName evidence="2">ATP-grasp domain-containing protein</fullName>
    </recommendedName>
</protein>
<proteinExistence type="predicted"/>
<keyword evidence="1" id="KW-0547">Nucleotide-binding</keyword>
<name>A0A1F7YZF3_9BACT</name>
<reference evidence="3 4" key="1">
    <citation type="journal article" date="2016" name="Nat. Commun.">
        <title>Thousands of microbial genomes shed light on interconnected biogeochemical processes in an aquifer system.</title>
        <authorList>
            <person name="Anantharaman K."/>
            <person name="Brown C.T."/>
            <person name="Hug L.A."/>
            <person name="Sharon I."/>
            <person name="Castelle C.J."/>
            <person name="Probst A.J."/>
            <person name="Thomas B.C."/>
            <person name="Singh A."/>
            <person name="Wilkins M.J."/>
            <person name="Karaoz U."/>
            <person name="Brodie E.L."/>
            <person name="Williams K.H."/>
            <person name="Hubbard S.S."/>
            <person name="Banfield J.F."/>
        </authorList>
    </citation>
    <scope>NUCLEOTIDE SEQUENCE [LARGE SCALE GENOMIC DNA]</scope>
</reference>
<evidence type="ECO:0000256" key="1">
    <source>
        <dbReference type="PROSITE-ProRule" id="PRU00409"/>
    </source>
</evidence>
<dbReference type="GO" id="GO:0005737">
    <property type="term" value="C:cytoplasm"/>
    <property type="evidence" value="ECO:0007669"/>
    <property type="project" value="TreeGrafter"/>
</dbReference>
<sequence>MEKILIVTGGPRSKLDSFSKPIENLKMDVTLASFYDLEYASLGGKDFSLKIQGIDIKEFQKIYIRLVGKRLEDATLIVNYAHQKGVKLVDRVYEHSIMVASTLSKAMELKKLIEAHLPLPQTYFGSLRLIREKAPAYLGFPYVIKSTSGRRGRDAWLVENNQNFDTLFDELRTREKEGVRFFAQSLVRASQRVRVLTVGDKVLGAITRPTKWRKHFVTKINGEIPEGVKESLVPVPQNYSDLALRAAKAVELDIAGVDILVEDETQKLWVIEANAGPSWNLIKKDCGVEVEEKILEFLAVL</sequence>
<accession>A0A1F7YZF3</accession>
<dbReference type="GO" id="GO:0016879">
    <property type="term" value="F:ligase activity, forming carbon-nitrogen bonds"/>
    <property type="evidence" value="ECO:0007669"/>
    <property type="project" value="TreeGrafter"/>
</dbReference>